<reference evidence="2 3" key="1">
    <citation type="journal article" date="2016" name="Mol. Biol. Evol.">
        <title>Comparative Genomics of Early-Diverging Mushroom-Forming Fungi Provides Insights into the Origins of Lignocellulose Decay Capabilities.</title>
        <authorList>
            <person name="Nagy L.G."/>
            <person name="Riley R."/>
            <person name="Tritt A."/>
            <person name="Adam C."/>
            <person name="Daum C."/>
            <person name="Floudas D."/>
            <person name="Sun H."/>
            <person name="Yadav J.S."/>
            <person name="Pangilinan J."/>
            <person name="Larsson K.H."/>
            <person name="Matsuura K."/>
            <person name="Barry K."/>
            <person name="Labutti K."/>
            <person name="Kuo R."/>
            <person name="Ohm R.A."/>
            <person name="Bhattacharya S.S."/>
            <person name="Shirouzu T."/>
            <person name="Yoshinaga Y."/>
            <person name="Martin F.M."/>
            <person name="Grigoriev I.V."/>
            <person name="Hibbett D.S."/>
        </authorList>
    </citation>
    <scope>NUCLEOTIDE SEQUENCE [LARGE SCALE GENOMIC DNA]</scope>
    <source>
        <strain evidence="2 3">93-53</strain>
    </source>
</reference>
<dbReference type="STRING" id="1314785.A0A165B3Q0"/>
<dbReference type="Proteomes" id="UP000076871">
    <property type="component" value="Unassembled WGS sequence"/>
</dbReference>
<accession>A0A165B3Q0</accession>
<evidence type="ECO:0000256" key="1">
    <source>
        <dbReference type="SAM" id="MobiDB-lite"/>
    </source>
</evidence>
<dbReference type="GeneID" id="63830548"/>
<protein>
    <submittedName>
        <fullName evidence="2">Uncharacterized protein</fullName>
    </submittedName>
</protein>
<gene>
    <name evidence="2" type="ORF">LAESUDRAFT_764855</name>
</gene>
<dbReference type="InParanoid" id="A0A165B3Q0"/>
<keyword evidence="3" id="KW-1185">Reference proteome</keyword>
<feature type="region of interest" description="Disordered" evidence="1">
    <location>
        <begin position="67"/>
        <end position="109"/>
    </location>
</feature>
<dbReference type="OrthoDB" id="5596707at2759"/>
<dbReference type="AlphaFoldDB" id="A0A165B3Q0"/>
<organism evidence="2 3">
    <name type="scientific">Laetiporus sulphureus 93-53</name>
    <dbReference type="NCBI Taxonomy" id="1314785"/>
    <lineage>
        <taxon>Eukaryota</taxon>
        <taxon>Fungi</taxon>
        <taxon>Dikarya</taxon>
        <taxon>Basidiomycota</taxon>
        <taxon>Agaricomycotina</taxon>
        <taxon>Agaricomycetes</taxon>
        <taxon>Polyporales</taxon>
        <taxon>Laetiporus</taxon>
    </lineage>
</organism>
<evidence type="ECO:0000313" key="2">
    <source>
        <dbReference type="EMBL" id="KZT00165.1"/>
    </source>
</evidence>
<name>A0A165B3Q0_9APHY</name>
<evidence type="ECO:0000313" key="3">
    <source>
        <dbReference type="Proteomes" id="UP000076871"/>
    </source>
</evidence>
<dbReference type="EMBL" id="KV427694">
    <property type="protein sequence ID" value="KZT00165.1"/>
    <property type="molecule type" value="Genomic_DNA"/>
</dbReference>
<proteinExistence type="predicted"/>
<dbReference type="RefSeq" id="XP_040757905.1">
    <property type="nucleotide sequence ID" value="XM_040913520.1"/>
</dbReference>
<feature type="compositionally biased region" description="Basic and acidic residues" evidence="1">
    <location>
        <begin position="85"/>
        <end position="103"/>
    </location>
</feature>
<sequence>MSEDVCLSLGLIYDPTIKLNMQSANREVDQLLELVRNVLFQVGDIVLYFIQGGTIHSKEEMLDALEARLKEMHQSDNQGEEELDKEQKDEESGDEDKGLKDQYDANESE</sequence>